<organism evidence="1 2">
    <name type="scientific">Rhynocoris fuscipes</name>
    <dbReference type="NCBI Taxonomy" id="488301"/>
    <lineage>
        <taxon>Eukaryota</taxon>
        <taxon>Metazoa</taxon>
        <taxon>Ecdysozoa</taxon>
        <taxon>Arthropoda</taxon>
        <taxon>Hexapoda</taxon>
        <taxon>Insecta</taxon>
        <taxon>Pterygota</taxon>
        <taxon>Neoptera</taxon>
        <taxon>Paraneoptera</taxon>
        <taxon>Hemiptera</taxon>
        <taxon>Heteroptera</taxon>
        <taxon>Panheteroptera</taxon>
        <taxon>Cimicomorpha</taxon>
        <taxon>Reduviidae</taxon>
        <taxon>Harpactorinae</taxon>
        <taxon>Harpactorini</taxon>
        <taxon>Rhynocoris</taxon>
    </lineage>
</organism>
<keyword evidence="2" id="KW-1185">Reference proteome</keyword>
<proteinExistence type="predicted"/>
<dbReference type="Proteomes" id="UP001461498">
    <property type="component" value="Unassembled WGS sequence"/>
</dbReference>
<gene>
    <name evidence="1" type="ORF">O3M35_000573</name>
</gene>
<evidence type="ECO:0008006" key="3">
    <source>
        <dbReference type="Google" id="ProtNLM"/>
    </source>
</evidence>
<reference evidence="1 2" key="1">
    <citation type="submission" date="2022-12" db="EMBL/GenBank/DDBJ databases">
        <title>Chromosome-level genome assembly of true bugs.</title>
        <authorList>
            <person name="Ma L."/>
            <person name="Li H."/>
        </authorList>
    </citation>
    <scope>NUCLEOTIDE SEQUENCE [LARGE SCALE GENOMIC DNA]</scope>
    <source>
        <strain evidence="1">Lab_2022b</strain>
    </source>
</reference>
<protein>
    <recommendedName>
        <fullName evidence="3">CN hydrolase domain-containing protein</fullName>
    </recommendedName>
</protein>
<comment type="caution">
    <text evidence="1">The sequence shown here is derived from an EMBL/GenBank/DDBJ whole genome shotgun (WGS) entry which is preliminary data.</text>
</comment>
<name>A0AAW1DSZ8_9HEMI</name>
<evidence type="ECO:0000313" key="2">
    <source>
        <dbReference type="Proteomes" id="UP001461498"/>
    </source>
</evidence>
<sequence length="264" mass="30264">MSLIICIVSVNGKLEIKKDTVSESLRNLTYKIIKENMNGYNCLLWLSEKNAKYPVNLASQDFPLPVLSSDTSSQLDKIIVDVFKLQCKGYLIQTPDPGYFLKLWELERQVSIDRHSPRMIFLPWNDTVPNSNNLFRLPETQFHCDLLLIEINGRTTGENNFFNIVTNNFYTPFDQENRKPGLLLGVWPIDTNIDFFPDKIFNLEGKTIRTGIIQYPPFTIVEPFGGVEPNVVQIFCEIHNCSIAAVTDNHLWGEIWENKSGNGM</sequence>
<dbReference type="AlphaFoldDB" id="A0AAW1DSZ8"/>
<accession>A0AAW1DSZ8</accession>
<evidence type="ECO:0000313" key="1">
    <source>
        <dbReference type="EMBL" id="KAK9512064.1"/>
    </source>
</evidence>
<dbReference type="EMBL" id="JAPXFL010000001">
    <property type="protein sequence ID" value="KAK9512064.1"/>
    <property type="molecule type" value="Genomic_DNA"/>
</dbReference>